<accession>A0ABU5PNN2</accession>
<dbReference type="RefSeq" id="WP_009223563.1">
    <property type="nucleotide sequence ID" value="NZ_CBCSKM010000001.1"/>
</dbReference>
<dbReference type="SUPFAM" id="SSF51905">
    <property type="entry name" value="FAD/NAD(P)-binding domain"/>
    <property type="match status" value="1"/>
</dbReference>
<keyword evidence="3" id="KW-0560">Oxidoreductase</keyword>
<keyword evidence="5" id="KW-0411">Iron-sulfur</keyword>
<gene>
    <name evidence="7" type="ORF">U9M73_16500</name>
</gene>
<evidence type="ECO:0000256" key="3">
    <source>
        <dbReference type="ARBA" id="ARBA00023002"/>
    </source>
</evidence>
<sequence>MSIHPKNQQTFAQRCVLAFLCVLLMLETVGASTSAMAASTSTASPVSCGPGCNRYDIVMIGSEIEGVLLAKRAHDAGLSVLILDPREKPGGELIQGQMLVLDEPNDNRKRSLVQGEMKSLYDGYNAGTIRKLSAFESYYRKLIRGIPMRSGIAIDGVEIEETGKSGKGKTLKSITYLAKDGKLYQVQAGYFVENTDFNALTVHLGNKRIPGMESLYNGKKPDYMAATYMLRFKGVNWGKLHQAVLEDYPLTNVVKKYGPNTYVDWDFATGFSNITYQYKPRDSQLLLRGLNATYQKDGEVIVNGLLIYDVDPADPKSVRSAVAKGKAEAPYIAKFLRQHIPGFSKAELNGYPEYLYIRDYNRYETEYVLTYKDVMSSRMFWDNVTLGGYPVDLQATRAVKKGIGYGKPDRYGIPLRSFELKSYDNVLVAGKNIGADIKAYGSARIIPTTALAAETMGILLAREWKKGHKRLSELTPADFRRIHQYLKKDYNIRIDQ</sequence>
<comment type="caution">
    <text evidence="7">The sequence shown here is derived from an EMBL/GenBank/DDBJ whole genome shotgun (WGS) entry which is preliminary data.</text>
</comment>
<evidence type="ECO:0000256" key="2">
    <source>
        <dbReference type="ARBA" id="ARBA00022723"/>
    </source>
</evidence>
<evidence type="ECO:0000256" key="4">
    <source>
        <dbReference type="ARBA" id="ARBA00023004"/>
    </source>
</evidence>
<keyword evidence="1" id="KW-0004">4Fe-4S</keyword>
<dbReference type="InterPro" id="IPR039650">
    <property type="entry name" value="HdrA-like"/>
</dbReference>
<evidence type="ECO:0000256" key="6">
    <source>
        <dbReference type="SAM" id="SignalP"/>
    </source>
</evidence>
<keyword evidence="2" id="KW-0479">Metal-binding</keyword>
<feature type="signal peptide" evidence="6">
    <location>
        <begin position="1"/>
        <end position="37"/>
    </location>
</feature>
<dbReference type="Proteomes" id="UP001292216">
    <property type="component" value="Unassembled WGS sequence"/>
</dbReference>
<keyword evidence="6" id="KW-0732">Signal</keyword>
<evidence type="ECO:0000313" key="8">
    <source>
        <dbReference type="Proteomes" id="UP001292216"/>
    </source>
</evidence>
<protein>
    <submittedName>
        <fullName evidence="7">FAD-dependent oxidoreductase</fullName>
    </submittedName>
</protein>
<dbReference type="PANTHER" id="PTHR43498">
    <property type="entry name" value="FERREDOXIN:COB-COM HETERODISULFIDE REDUCTASE SUBUNIT A"/>
    <property type="match status" value="1"/>
</dbReference>
<keyword evidence="4" id="KW-0408">Iron</keyword>
<name>A0ABU5PNN2_9BACL</name>
<evidence type="ECO:0000256" key="5">
    <source>
        <dbReference type="ARBA" id="ARBA00023014"/>
    </source>
</evidence>
<dbReference type="EMBL" id="JAYERP010000001">
    <property type="protein sequence ID" value="MEA3571553.1"/>
    <property type="molecule type" value="Genomic_DNA"/>
</dbReference>
<evidence type="ECO:0000256" key="1">
    <source>
        <dbReference type="ARBA" id="ARBA00022485"/>
    </source>
</evidence>
<dbReference type="PANTHER" id="PTHR43498:SF1">
    <property type="entry name" value="COB--COM HETERODISULFIDE REDUCTASE IRON-SULFUR SUBUNIT A"/>
    <property type="match status" value="1"/>
</dbReference>
<reference evidence="7 8" key="1">
    <citation type="submission" date="2023-12" db="EMBL/GenBank/DDBJ databases">
        <title>Whole genome sequencing of Paenibacillus phoenicis isolated from the Phoenix Mars Lander spacecraft assembly facility.</title>
        <authorList>
            <person name="Garcia A."/>
            <person name="Venkateswaran K."/>
        </authorList>
    </citation>
    <scope>NUCLEOTIDE SEQUENCE [LARGE SCALE GENOMIC DNA]</scope>
    <source>
        <strain evidence="7 8">3PO2SA</strain>
    </source>
</reference>
<dbReference type="InterPro" id="IPR036188">
    <property type="entry name" value="FAD/NAD-bd_sf"/>
</dbReference>
<dbReference type="Pfam" id="PF12831">
    <property type="entry name" value="FAD_oxidored"/>
    <property type="match status" value="1"/>
</dbReference>
<proteinExistence type="predicted"/>
<feature type="chain" id="PRO_5047259436" evidence="6">
    <location>
        <begin position="38"/>
        <end position="496"/>
    </location>
</feature>
<evidence type="ECO:0000313" key="7">
    <source>
        <dbReference type="EMBL" id="MEA3571553.1"/>
    </source>
</evidence>
<keyword evidence="8" id="KW-1185">Reference proteome</keyword>
<organism evidence="7 8">
    <name type="scientific">Paenibacillus phoenicis</name>
    <dbReference type="NCBI Taxonomy" id="554117"/>
    <lineage>
        <taxon>Bacteria</taxon>
        <taxon>Bacillati</taxon>
        <taxon>Bacillota</taxon>
        <taxon>Bacilli</taxon>
        <taxon>Bacillales</taxon>
        <taxon>Paenibacillaceae</taxon>
        <taxon>Paenibacillus</taxon>
    </lineage>
</organism>